<organism evidence="6 7">
    <name type="scientific">Alloalcanivorax venustensis ISO4</name>
    <dbReference type="NCBI Taxonomy" id="1177184"/>
    <lineage>
        <taxon>Bacteria</taxon>
        <taxon>Pseudomonadati</taxon>
        <taxon>Pseudomonadota</taxon>
        <taxon>Gammaproteobacteria</taxon>
        <taxon>Oceanospirillales</taxon>
        <taxon>Alcanivoracaceae</taxon>
        <taxon>Alloalcanivorax</taxon>
    </lineage>
</organism>
<comment type="caution">
    <text evidence="6">The sequence shown here is derived from an EMBL/GenBank/DDBJ whole genome shotgun (WGS) entry which is preliminary data.</text>
</comment>
<keyword evidence="4" id="KW-0472">Membrane</keyword>
<dbReference type="RefSeq" id="WP_194855456.1">
    <property type="nucleotide sequence ID" value="NZ_ARXR01000006.1"/>
</dbReference>
<keyword evidence="7" id="KW-1185">Reference proteome</keyword>
<sequence length="1154" mass="124092">MKRALLIGLLLIPLLLIGALLALLGTRAGNLWLLDRAGPYLPGELSVEEWRGNLLSGVDVGALNYRQGDAEQTLAVALSDLHLELAPGELLGGWLVIQALRAEQVTLTLPAGEPEEPDAPPFELPDSLTLPLGVRIETLSVGRFTLAGEAPLHIDRIEARELAAWRKLNLPRVALSVADTRLHANLSGPLSAPYDLRGELDWRRPAAPDAVPQTAGRLRVEGTPENLRVEHALSAPAQLITEGELGYRDGQVHLDLRHHWPAQPLPVETPVPARLGEGELTTKGTLDRVRLQGQTTLTADDRPLAVTLRGDAGLDGLTLETLSLKNDGQSLTLSGRLDYQDGLAWDLDAQGQHLNPATLAPAWPGDLTLKARTRGHWRGADHWALNADPLSLTGTLQGDPVALNGQARQDTGGDLTVTLDGRWGADRLSARGQVGDSLNLDGTLNIERLTRWYGPARGRLRADWRLRGPLDAPRLSGTAKGDALGYQDWRLDTLSARFQDLNAGDTPMSLALEGRALSQNGETRVARLDADVEGRRGDHRLNVAVENDGAATALTAQAGLNGDLVWSGRLLDWRLQERQLGVWTLAEPVPFTLGADRQSLDNLCLQSRDDPGRLCLAGDHAANGAIDANLEVRDLPLALANPWLGDGVKLDGRLRADATFGGRVDRPRGQWSLSLEDASTRFVGAEPPLTLVFQQAALTGNLDNDRLDQQLDLVVADQGEVHARVESGLSLDAPMSGRLRLDIPRLDDLAPLLPRVGELQGRVQGDLNLGGTPAGPRLDGEIALLDGRATVPDLGISAESVRLAVTGDASGTLNLDGSARLGDGTLELGGTWTPTRSPLAMDLWARGERLRVADRADAKVYVSPDLALKGDGDGLNLSGTLNVPEADLKPRELPESAVTVSEDQVLVDARAEETTPLPFAMGVTVTLGDQVRFEGFGLRATLTGELRVSQQPGQPAQLNGELIITEGRYRAYGQNLLIENGRLLFQGQPDNPGLDIRAVRKIPSENLVVGVQLSGTLQEPDARIFSDPSLEESEAMSYLVTGRSLNRGSQSDSAQVAQALALYGLQKGSGVTDKIGDTLGLDEISIGSDWETSDAALMLGKQISDRLYLTYAVGLFDAISTVMLRYTLTRQLHLEAQSSSKSQAIDLIWEKELE</sequence>
<feature type="domain" description="Translocation and assembly module TamB C-terminal" evidence="5">
    <location>
        <begin position="820"/>
        <end position="1152"/>
    </location>
</feature>
<evidence type="ECO:0000256" key="4">
    <source>
        <dbReference type="ARBA" id="ARBA00023136"/>
    </source>
</evidence>
<dbReference type="PANTHER" id="PTHR36985:SF1">
    <property type="entry name" value="TRANSLOCATION AND ASSEMBLY MODULE SUBUNIT TAMB"/>
    <property type="match status" value="1"/>
</dbReference>
<evidence type="ECO:0000256" key="3">
    <source>
        <dbReference type="ARBA" id="ARBA00022989"/>
    </source>
</evidence>
<dbReference type="Proteomes" id="UP000644441">
    <property type="component" value="Unassembled WGS sequence"/>
</dbReference>
<evidence type="ECO:0000313" key="6">
    <source>
        <dbReference type="EMBL" id="MBF5052523.1"/>
    </source>
</evidence>
<evidence type="ECO:0000256" key="2">
    <source>
        <dbReference type="ARBA" id="ARBA00022692"/>
    </source>
</evidence>
<protein>
    <recommendedName>
        <fullName evidence="5">Translocation and assembly module TamB C-terminal domain-containing protein</fullName>
    </recommendedName>
</protein>
<gene>
    <name evidence="6" type="ORF">ISO4_01125</name>
</gene>
<accession>A0ABS0AEM3</accession>
<evidence type="ECO:0000313" key="7">
    <source>
        <dbReference type="Proteomes" id="UP000644441"/>
    </source>
</evidence>
<reference evidence="6 7" key="1">
    <citation type="submission" date="2012-09" db="EMBL/GenBank/DDBJ databases">
        <title>Genome Sequence of alkane-degrading Bacterium Alcanivorax venustensis ISO4.</title>
        <authorList>
            <person name="Lai Q."/>
            <person name="Shao Z."/>
        </authorList>
    </citation>
    <scope>NUCLEOTIDE SEQUENCE [LARGE SCALE GENOMIC DNA]</scope>
    <source>
        <strain evidence="6 7">ISO4</strain>
    </source>
</reference>
<comment type="subcellular location">
    <subcellularLocation>
        <location evidence="1">Membrane</location>
        <topology evidence="1">Single-pass membrane protein</topology>
    </subcellularLocation>
</comment>
<dbReference type="PANTHER" id="PTHR36985">
    <property type="entry name" value="TRANSLOCATION AND ASSEMBLY MODULE SUBUNIT TAMB"/>
    <property type="match status" value="1"/>
</dbReference>
<proteinExistence type="predicted"/>
<name>A0ABS0AEM3_9GAMM</name>
<evidence type="ECO:0000259" key="5">
    <source>
        <dbReference type="Pfam" id="PF04357"/>
    </source>
</evidence>
<dbReference type="EMBL" id="ARXR01000006">
    <property type="protein sequence ID" value="MBF5052523.1"/>
    <property type="molecule type" value="Genomic_DNA"/>
</dbReference>
<evidence type="ECO:0000256" key="1">
    <source>
        <dbReference type="ARBA" id="ARBA00004167"/>
    </source>
</evidence>
<dbReference type="Pfam" id="PF04357">
    <property type="entry name" value="TamB"/>
    <property type="match status" value="1"/>
</dbReference>
<keyword evidence="3" id="KW-1133">Transmembrane helix</keyword>
<dbReference type="InterPro" id="IPR007452">
    <property type="entry name" value="TamB_C"/>
</dbReference>
<keyword evidence="2" id="KW-0812">Transmembrane</keyword>